<proteinExistence type="inferred from homology"/>
<dbReference type="InterPro" id="IPR001471">
    <property type="entry name" value="AP2/ERF_dom"/>
</dbReference>
<evidence type="ECO:0000256" key="6">
    <source>
        <dbReference type="ARBA" id="ARBA00024343"/>
    </source>
</evidence>
<keyword evidence="7" id="KW-0732">Signal</keyword>
<feature type="chain" id="PRO_5040402814" description="AP2/ERF domain-containing protein" evidence="7">
    <location>
        <begin position="23"/>
        <end position="155"/>
    </location>
</feature>
<comment type="caution">
    <text evidence="9">The sequence shown here is derived from an EMBL/GenBank/DDBJ whole genome shotgun (WGS) entry which is preliminary data.</text>
</comment>
<organism evidence="9 10">
    <name type="scientific">Rhynchospora breviuscula</name>
    <dbReference type="NCBI Taxonomy" id="2022672"/>
    <lineage>
        <taxon>Eukaryota</taxon>
        <taxon>Viridiplantae</taxon>
        <taxon>Streptophyta</taxon>
        <taxon>Embryophyta</taxon>
        <taxon>Tracheophyta</taxon>
        <taxon>Spermatophyta</taxon>
        <taxon>Magnoliopsida</taxon>
        <taxon>Liliopsida</taxon>
        <taxon>Poales</taxon>
        <taxon>Cyperaceae</taxon>
        <taxon>Cyperoideae</taxon>
        <taxon>Rhynchosporeae</taxon>
        <taxon>Rhynchospora</taxon>
    </lineage>
</organism>
<keyword evidence="10" id="KW-1185">Reference proteome</keyword>
<gene>
    <name evidence="9" type="ORF">LUZ63_004113</name>
</gene>
<dbReference type="PANTHER" id="PTHR31241">
    <property type="entry name" value="DEHYDRATION-RESPONSIVE ELEMENT-BINDING PROTEIN 2C"/>
    <property type="match status" value="1"/>
</dbReference>
<dbReference type="PANTHER" id="PTHR31241:SF37">
    <property type="entry name" value="DEHYDRATION-RESPONSIVE ELEMENT-BINDING PROTEIN 2A-RELATED"/>
    <property type="match status" value="1"/>
</dbReference>
<dbReference type="SUPFAM" id="SSF54171">
    <property type="entry name" value="DNA-binding domain"/>
    <property type="match status" value="1"/>
</dbReference>
<name>A0A9Q0D1Z6_9POAL</name>
<evidence type="ECO:0000259" key="8">
    <source>
        <dbReference type="PROSITE" id="PS51032"/>
    </source>
</evidence>
<dbReference type="PROSITE" id="PS51032">
    <property type="entry name" value="AP2_ERF"/>
    <property type="match status" value="1"/>
</dbReference>
<dbReference type="Gene3D" id="3.30.730.10">
    <property type="entry name" value="AP2/ERF domain"/>
    <property type="match status" value="1"/>
</dbReference>
<accession>A0A9Q0D1Z6</accession>
<evidence type="ECO:0000256" key="4">
    <source>
        <dbReference type="ARBA" id="ARBA00023163"/>
    </source>
</evidence>
<dbReference type="AlphaFoldDB" id="A0A9Q0D1Z6"/>
<dbReference type="GO" id="GO:0045893">
    <property type="term" value="P:positive regulation of DNA-templated transcription"/>
    <property type="evidence" value="ECO:0007669"/>
    <property type="project" value="TreeGrafter"/>
</dbReference>
<evidence type="ECO:0000256" key="7">
    <source>
        <dbReference type="SAM" id="SignalP"/>
    </source>
</evidence>
<keyword evidence="5" id="KW-0539">Nucleus</keyword>
<evidence type="ECO:0000256" key="1">
    <source>
        <dbReference type="ARBA" id="ARBA00004123"/>
    </source>
</evidence>
<dbReference type="Proteomes" id="UP001151287">
    <property type="component" value="Unassembled WGS sequence"/>
</dbReference>
<evidence type="ECO:0000256" key="3">
    <source>
        <dbReference type="ARBA" id="ARBA00023125"/>
    </source>
</evidence>
<keyword evidence="2" id="KW-0805">Transcription regulation</keyword>
<dbReference type="GO" id="GO:0003700">
    <property type="term" value="F:DNA-binding transcription factor activity"/>
    <property type="evidence" value="ECO:0007669"/>
    <property type="project" value="InterPro"/>
</dbReference>
<dbReference type="GO" id="GO:0000976">
    <property type="term" value="F:transcription cis-regulatory region binding"/>
    <property type="evidence" value="ECO:0007669"/>
    <property type="project" value="TreeGrafter"/>
</dbReference>
<sequence>MGAEICHLLLGIFPIAVQAAQAYDEAAREMYGPVALLNFPDQPLGPSPFFESTTSTRTKANQCEGMSADDGGPRGNLDVSSIEADGLNLELLEGTEEGRNLESYDNFGLIEELLEDDVVFDVYEMLKMMDADPSTSAIALADSSVGSLYMSPTGP</sequence>
<keyword evidence="4" id="KW-0804">Transcription</keyword>
<dbReference type="InterPro" id="IPR036955">
    <property type="entry name" value="AP2/ERF_dom_sf"/>
</dbReference>
<dbReference type="GO" id="GO:0005634">
    <property type="term" value="C:nucleus"/>
    <property type="evidence" value="ECO:0007669"/>
    <property type="project" value="UniProtKB-SubCell"/>
</dbReference>
<evidence type="ECO:0000313" key="9">
    <source>
        <dbReference type="EMBL" id="KAJ1704334.1"/>
    </source>
</evidence>
<dbReference type="EMBL" id="JAMQYH010000001">
    <property type="protein sequence ID" value="KAJ1704334.1"/>
    <property type="molecule type" value="Genomic_DNA"/>
</dbReference>
<evidence type="ECO:0000313" key="10">
    <source>
        <dbReference type="Proteomes" id="UP001151287"/>
    </source>
</evidence>
<dbReference type="SMART" id="SM00380">
    <property type="entry name" value="AP2"/>
    <property type="match status" value="1"/>
</dbReference>
<dbReference type="OrthoDB" id="10441286at2759"/>
<comment type="subcellular location">
    <subcellularLocation>
        <location evidence="1">Nucleus</location>
    </subcellularLocation>
</comment>
<keyword evidence="3" id="KW-0238">DNA-binding</keyword>
<reference evidence="9" key="1">
    <citation type="journal article" date="2022" name="Cell">
        <title>Repeat-based holocentromeres influence genome architecture and karyotype evolution.</title>
        <authorList>
            <person name="Hofstatter P.G."/>
            <person name="Thangavel G."/>
            <person name="Lux T."/>
            <person name="Neumann P."/>
            <person name="Vondrak T."/>
            <person name="Novak P."/>
            <person name="Zhang M."/>
            <person name="Costa L."/>
            <person name="Castellani M."/>
            <person name="Scott A."/>
            <person name="Toegelov H."/>
            <person name="Fuchs J."/>
            <person name="Mata-Sucre Y."/>
            <person name="Dias Y."/>
            <person name="Vanzela A.L.L."/>
            <person name="Huettel B."/>
            <person name="Almeida C.C.S."/>
            <person name="Simkova H."/>
            <person name="Souza G."/>
            <person name="Pedrosa-Harand A."/>
            <person name="Macas J."/>
            <person name="Mayer K.F.X."/>
            <person name="Houben A."/>
            <person name="Marques A."/>
        </authorList>
    </citation>
    <scope>NUCLEOTIDE SEQUENCE</scope>
    <source>
        <strain evidence="9">RhyBre1mFocal</strain>
    </source>
</reference>
<feature type="signal peptide" evidence="7">
    <location>
        <begin position="1"/>
        <end position="22"/>
    </location>
</feature>
<dbReference type="InterPro" id="IPR016177">
    <property type="entry name" value="DNA-bd_dom_sf"/>
</dbReference>
<dbReference type="GO" id="GO:0006950">
    <property type="term" value="P:response to stress"/>
    <property type="evidence" value="ECO:0007669"/>
    <property type="project" value="TreeGrafter"/>
</dbReference>
<evidence type="ECO:0000256" key="2">
    <source>
        <dbReference type="ARBA" id="ARBA00023015"/>
    </source>
</evidence>
<feature type="domain" description="AP2/ERF" evidence="8">
    <location>
        <begin position="1"/>
        <end position="40"/>
    </location>
</feature>
<evidence type="ECO:0000256" key="5">
    <source>
        <dbReference type="ARBA" id="ARBA00023242"/>
    </source>
</evidence>
<comment type="similarity">
    <text evidence="6">Belongs to the AP2/ERF transcription factor family. ERF subfamily.</text>
</comment>
<protein>
    <recommendedName>
        <fullName evidence="8">AP2/ERF domain-containing protein</fullName>
    </recommendedName>
</protein>